<proteinExistence type="predicted"/>
<dbReference type="InterPro" id="IPR034627">
    <property type="entry name" value="Irc6"/>
</dbReference>
<reference evidence="2" key="1">
    <citation type="journal article" date="2023" name="Mol. Phylogenet. Evol.">
        <title>Genome-scale phylogeny and comparative genomics of the fungal order Sordariales.</title>
        <authorList>
            <person name="Hensen N."/>
            <person name="Bonometti L."/>
            <person name="Westerberg I."/>
            <person name="Brannstrom I.O."/>
            <person name="Guillou S."/>
            <person name="Cros-Aarteil S."/>
            <person name="Calhoun S."/>
            <person name="Haridas S."/>
            <person name="Kuo A."/>
            <person name="Mondo S."/>
            <person name="Pangilinan J."/>
            <person name="Riley R."/>
            <person name="LaButti K."/>
            <person name="Andreopoulos B."/>
            <person name="Lipzen A."/>
            <person name="Chen C."/>
            <person name="Yan M."/>
            <person name="Daum C."/>
            <person name="Ng V."/>
            <person name="Clum A."/>
            <person name="Steindorff A."/>
            <person name="Ohm R.A."/>
            <person name="Martin F."/>
            <person name="Silar P."/>
            <person name="Natvig D.O."/>
            <person name="Lalanne C."/>
            <person name="Gautier V."/>
            <person name="Ament-Velasquez S.L."/>
            <person name="Kruys A."/>
            <person name="Hutchinson M.I."/>
            <person name="Powell A.J."/>
            <person name="Barry K."/>
            <person name="Miller A.N."/>
            <person name="Grigoriev I.V."/>
            <person name="Debuchy R."/>
            <person name="Gladieux P."/>
            <person name="Hiltunen Thoren M."/>
            <person name="Johannesson H."/>
        </authorList>
    </citation>
    <scope>NUCLEOTIDE SEQUENCE</scope>
    <source>
        <strain evidence="2">CBS 731.68</strain>
    </source>
</reference>
<dbReference type="PANTHER" id="PTHR28043:SF1">
    <property type="entry name" value="INCREASED RECOMBINATION CENTERS PROTEIN 6"/>
    <property type="match status" value="1"/>
</dbReference>
<dbReference type="PANTHER" id="PTHR28043">
    <property type="entry name" value="INCREASED RECOMBINATION CENTERS PROTEIN 6"/>
    <property type="match status" value="1"/>
</dbReference>
<feature type="compositionally biased region" description="Low complexity" evidence="1">
    <location>
        <begin position="142"/>
        <end position="163"/>
    </location>
</feature>
<dbReference type="GeneID" id="87831528"/>
<dbReference type="Gene3D" id="3.40.50.11960">
    <property type="match status" value="1"/>
</dbReference>
<dbReference type="GO" id="GO:0030674">
    <property type="term" value="F:protein-macromolecule adaptor activity"/>
    <property type="evidence" value="ECO:0007669"/>
    <property type="project" value="TreeGrafter"/>
</dbReference>
<keyword evidence="3" id="KW-1185">Reference proteome</keyword>
<dbReference type="AlphaFoldDB" id="A0AAN6TWL2"/>
<accession>A0AAN6TWL2</accession>
<name>A0AAN6TWL2_9PEZI</name>
<evidence type="ECO:0000313" key="3">
    <source>
        <dbReference type="Proteomes" id="UP001302602"/>
    </source>
</evidence>
<dbReference type="EMBL" id="MU853231">
    <property type="protein sequence ID" value="KAK4122145.1"/>
    <property type="molecule type" value="Genomic_DNA"/>
</dbReference>
<reference evidence="2" key="2">
    <citation type="submission" date="2023-05" db="EMBL/GenBank/DDBJ databases">
        <authorList>
            <consortium name="Lawrence Berkeley National Laboratory"/>
            <person name="Steindorff A."/>
            <person name="Hensen N."/>
            <person name="Bonometti L."/>
            <person name="Westerberg I."/>
            <person name="Brannstrom I.O."/>
            <person name="Guillou S."/>
            <person name="Cros-Aarteil S."/>
            <person name="Calhoun S."/>
            <person name="Haridas S."/>
            <person name="Kuo A."/>
            <person name="Mondo S."/>
            <person name="Pangilinan J."/>
            <person name="Riley R."/>
            <person name="Labutti K."/>
            <person name="Andreopoulos B."/>
            <person name="Lipzen A."/>
            <person name="Chen C."/>
            <person name="Yanf M."/>
            <person name="Daum C."/>
            <person name="Ng V."/>
            <person name="Clum A."/>
            <person name="Ohm R."/>
            <person name="Martin F."/>
            <person name="Silar P."/>
            <person name="Natvig D."/>
            <person name="Lalanne C."/>
            <person name="Gautier V."/>
            <person name="Ament-Velasquez S.L."/>
            <person name="Kruys A."/>
            <person name="Hutchinson M.I."/>
            <person name="Powell A.J."/>
            <person name="Barry K."/>
            <person name="Miller A.N."/>
            <person name="Grigoriev I.V."/>
            <person name="Debuchy R."/>
            <person name="Gladieux P."/>
            <person name="Thoren M.H."/>
            <person name="Johannesson H."/>
        </authorList>
    </citation>
    <scope>NUCLEOTIDE SEQUENCE</scope>
    <source>
        <strain evidence="2">CBS 731.68</strain>
    </source>
</reference>
<dbReference type="RefSeq" id="XP_062645916.1">
    <property type="nucleotide sequence ID" value="XM_062794759.1"/>
</dbReference>
<feature type="region of interest" description="Disordered" evidence="1">
    <location>
        <begin position="137"/>
        <end position="168"/>
    </location>
</feature>
<dbReference type="Proteomes" id="UP001302602">
    <property type="component" value="Unassembled WGS sequence"/>
</dbReference>
<protein>
    <recommendedName>
        <fullName evidence="4">Alpha and gamma adaptin binding protein p34</fullName>
    </recommendedName>
</protein>
<dbReference type="GO" id="GO:0016192">
    <property type="term" value="P:vesicle-mediated transport"/>
    <property type="evidence" value="ECO:0007669"/>
    <property type="project" value="InterPro"/>
</dbReference>
<gene>
    <name evidence="2" type="ORF">N657DRAFT_657030</name>
</gene>
<evidence type="ECO:0000256" key="1">
    <source>
        <dbReference type="SAM" id="MobiDB-lite"/>
    </source>
</evidence>
<evidence type="ECO:0008006" key="4">
    <source>
        <dbReference type="Google" id="ProtNLM"/>
    </source>
</evidence>
<organism evidence="2 3">
    <name type="scientific">Parathielavia appendiculata</name>
    <dbReference type="NCBI Taxonomy" id="2587402"/>
    <lineage>
        <taxon>Eukaryota</taxon>
        <taxon>Fungi</taxon>
        <taxon>Dikarya</taxon>
        <taxon>Ascomycota</taxon>
        <taxon>Pezizomycotina</taxon>
        <taxon>Sordariomycetes</taxon>
        <taxon>Sordariomycetidae</taxon>
        <taxon>Sordariales</taxon>
        <taxon>Chaetomiaceae</taxon>
        <taxon>Parathielavia</taxon>
    </lineage>
</organism>
<comment type="caution">
    <text evidence="2">The sequence shown here is derived from an EMBL/GenBank/DDBJ whole genome shotgun (WGS) entry which is preliminary data.</text>
</comment>
<sequence length="380" mass="40583">MNPDKHITEIPNPRRILAVCLTDSAQHLSDVINVARPSIAYCTNPSTKTPDLTGSHPSPQPTSSGEEFSHDGSSTLAGTTHPLRLATPYYTASVPIWLDLIASPAEWSASFLSPEAKEVLGVLGGVLVVFRLPPSRTLNPPGSGSTSGLESASSSAQSSSSPSNDEEGRAVKELITHVGRVVREGLGGWEWDGVGLAVGIGEGGNGLDAELDEWEDLCAQSGLEFVHVSRLGSGTAKGAEGVRNEFGERMGTARVVEALEANDWAGGGMGLGREEDVEDEEWQGIRGRGLLEDDDEFDPERLGFGFDREDFVGLRQAIWSGGEDGAEGREEVGEVGDEDVQKLERMIAKLQAVRDASAELPDEQRRRLAARAVGEVMKEL</sequence>
<dbReference type="Pfam" id="PF10199">
    <property type="entry name" value="Adaptin_binding"/>
    <property type="match status" value="1"/>
</dbReference>
<feature type="region of interest" description="Disordered" evidence="1">
    <location>
        <begin position="46"/>
        <end position="76"/>
    </location>
</feature>
<evidence type="ECO:0000313" key="2">
    <source>
        <dbReference type="EMBL" id="KAK4122145.1"/>
    </source>
</evidence>